<accession>A0ABP0ES33</accession>
<keyword evidence="2" id="KW-0813">Transport</keyword>
<evidence type="ECO:0000313" key="7">
    <source>
        <dbReference type="EMBL" id="CAK8162559.1"/>
    </source>
</evidence>
<protein>
    <submittedName>
        <fullName evidence="7">Uncharacterized protein</fullName>
    </submittedName>
</protein>
<reference evidence="7 8" key="1">
    <citation type="submission" date="2024-01" db="EMBL/GenBank/DDBJ databases">
        <authorList>
            <person name="Kunselman E."/>
        </authorList>
    </citation>
    <scope>NUCLEOTIDE SEQUENCE [LARGE SCALE GENOMIC DNA]</scope>
    <source>
        <strain evidence="7">2 abalone samples</strain>
    </source>
</reference>
<keyword evidence="4" id="KW-0809">Transit peptide</keyword>
<name>A0ABP0ES33_9RICK</name>
<sequence length="98" mass="11005">MYLNKTAVIYAIDSCVTQSAKREKKWVLKFLPINVEEKGGLMNWAGGGEVQCQVSIIFYSLNNALEFVNTNNISYTIISDSINPAADYGKPYSDNFRI</sequence>
<evidence type="ECO:0000256" key="1">
    <source>
        <dbReference type="ARBA" id="ARBA00004370"/>
    </source>
</evidence>
<proteinExistence type="predicted"/>
<dbReference type="EMBL" id="CAWVOK010000009">
    <property type="protein sequence ID" value="CAK8162559.1"/>
    <property type="molecule type" value="Genomic_DNA"/>
</dbReference>
<dbReference type="Proteomes" id="UP001314181">
    <property type="component" value="Unassembled WGS sequence"/>
</dbReference>
<keyword evidence="3" id="KW-0679">Respiratory chain</keyword>
<dbReference type="InterPro" id="IPR038532">
    <property type="entry name" value="NDUFS4-like_sf"/>
</dbReference>
<keyword evidence="5" id="KW-0249">Electron transport</keyword>
<keyword evidence="6" id="KW-0472">Membrane</keyword>
<evidence type="ECO:0000256" key="4">
    <source>
        <dbReference type="ARBA" id="ARBA00022946"/>
    </source>
</evidence>
<evidence type="ECO:0000256" key="6">
    <source>
        <dbReference type="ARBA" id="ARBA00023136"/>
    </source>
</evidence>
<evidence type="ECO:0000256" key="3">
    <source>
        <dbReference type="ARBA" id="ARBA00022660"/>
    </source>
</evidence>
<keyword evidence="8" id="KW-1185">Reference proteome</keyword>
<comment type="subcellular location">
    <subcellularLocation>
        <location evidence="1">Membrane</location>
    </subcellularLocation>
</comment>
<evidence type="ECO:0000256" key="2">
    <source>
        <dbReference type="ARBA" id="ARBA00022448"/>
    </source>
</evidence>
<dbReference type="Gene3D" id="3.30.160.190">
    <property type="entry name" value="atu1810 like domain"/>
    <property type="match status" value="1"/>
</dbReference>
<dbReference type="InterPro" id="IPR006885">
    <property type="entry name" value="NADH_UbQ_FeS_4_mit-like"/>
</dbReference>
<organism evidence="7 8">
    <name type="scientific">Candidatus Xenohaliotis californiensis</name>
    <dbReference type="NCBI Taxonomy" id="84677"/>
    <lineage>
        <taxon>Bacteria</taxon>
        <taxon>Pseudomonadati</taxon>
        <taxon>Pseudomonadota</taxon>
        <taxon>Alphaproteobacteria</taxon>
        <taxon>Rickettsiales</taxon>
        <taxon>Anaplasmataceae</taxon>
        <taxon>Candidatus Xenohaliotis</taxon>
    </lineage>
</organism>
<dbReference type="RefSeq" id="WP_338363660.1">
    <property type="nucleotide sequence ID" value="NZ_CAWVOK010000009.1"/>
</dbReference>
<comment type="caution">
    <text evidence="7">The sequence shown here is derived from an EMBL/GenBank/DDBJ whole genome shotgun (WGS) entry which is preliminary data.</text>
</comment>
<gene>
    <name evidence="7" type="ORF">CAXC1_180067</name>
</gene>
<dbReference type="Pfam" id="PF04800">
    <property type="entry name" value="NDUS4"/>
    <property type="match status" value="1"/>
</dbReference>
<evidence type="ECO:0000256" key="5">
    <source>
        <dbReference type="ARBA" id="ARBA00022982"/>
    </source>
</evidence>
<evidence type="ECO:0000313" key="8">
    <source>
        <dbReference type="Proteomes" id="UP001314181"/>
    </source>
</evidence>